<dbReference type="EMBL" id="JABANE010000130">
    <property type="protein sequence ID" value="NME72048.1"/>
    <property type="molecule type" value="Genomic_DNA"/>
</dbReference>
<feature type="domain" description="Secretion system C-terminal sorting" evidence="2">
    <location>
        <begin position="958"/>
        <end position="1023"/>
    </location>
</feature>
<gene>
    <name evidence="3" type="ORF">HHU12_29065</name>
</gene>
<comment type="caution">
    <text evidence="3">The sequence shown here is derived from an EMBL/GenBank/DDBJ whole genome shotgun (WGS) entry which is preliminary data.</text>
</comment>
<evidence type="ECO:0000259" key="2">
    <source>
        <dbReference type="Pfam" id="PF18962"/>
    </source>
</evidence>
<dbReference type="Pfam" id="PF09479">
    <property type="entry name" value="Flg_new"/>
    <property type="match status" value="2"/>
</dbReference>
<evidence type="ECO:0000256" key="1">
    <source>
        <dbReference type="ARBA" id="ARBA00004196"/>
    </source>
</evidence>
<proteinExistence type="predicted"/>
<dbReference type="InterPro" id="IPR032675">
    <property type="entry name" value="LRR_dom_sf"/>
</dbReference>
<dbReference type="NCBIfam" id="TIGR04183">
    <property type="entry name" value="Por_Secre_tail"/>
    <property type="match status" value="1"/>
</dbReference>
<evidence type="ECO:0000313" key="4">
    <source>
        <dbReference type="Proteomes" id="UP000576082"/>
    </source>
</evidence>
<dbReference type="Gene3D" id="3.80.10.10">
    <property type="entry name" value="Ribonuclease Inhibitor"/>
    <property type="match status" value="1"/>
</dbReference>
<dbReference type="GO" id="GO:0030313">
    <property type="term" value="C:cell envelope"/>
    <property type="evidence" value="ECO:0007669"/>
    <property type="project" value="UniProtKB-SubCell"/>
</dbReference>
<dbReference type="Pfam" id="PF13306">
    <property type="entry name" value="LRR_5"/>
    <property type="match status" value="1"/>
</dbReference>
<name>A0A7X9S0A9_9BACT</name>
<dbReference type="NCBIfam" id="TIGR02543">
    <property type="entry name" value="List_Bact_rpt"/>
    <property type="match status" value="2"/>
</dbReference>
<reference evidence="3 4" key="1">
    <citation type="submission" date="2020-04" db="EMBL/GenBank/DDBJ databases">
        <title>Flammeovirga sp. SR4, a novel species isolated from seawater.</title>
        <authorList>
            <person name="Wang X."/>
        </authorList>
    </citation>
    <scope>NUCLEOTIDE SEQUENCE [LARGE SCALE GENOMIC DNA]</scope>
    <source>
        <strain evidence="3 4">ATCC 23126</strain>
    </source>
</reference>
<dbReference type="InterPro" id="IPR042229">
    <property type="entry name" value="Listeria/Bacterioides_rpt_sf"/>
</dbReference>
<dbReference type="InterPro" id="IPR026444">
    <property type="entry name" value="Secre_tail"/>
</dbReference>
<dbReference type="Pfam" id="PF18962">
    <property type="entry name" value="Por_Secre_tail"/>
    <property type="match status" value="1"/>
</dbReference>
<sequence length="1025" mass="115332">MKQNYELLIWLGIFFFHPLALLSQNVPQDILDVNPNVLPESTYPYWPSYNYLEFSDIQNIEAQEWNASAHTVEGWDWSMPDDVVPASNSLIALQRNIYFKDDGSFKDFDAPNLKFKGNPVGLLWVKWRDIEKVEGQIDFSTVIGSIQQANSQGVDIVLRILTNSKERGNGVAGEAPLWLEDLGVSLLPRDKTSDNLNFDPSDPIFHAQYLELINALGESGIPQMVKAAYVGYASHSFGDEGIGPHGETQWEKNDAEVHVRERLDAWQNAFEGIEHKVFMGGTSHYGFDYGFGVRRGFVEMYLYQVPNHDLGQSIDEDGYLILDESSPIVSHGGFHGEVNEEYEPAWATPERGYRFGATTNSFTYRYFMSNLRALQMRCSYIHTTGHLMPQMLPFIAQELGRTVEDTPDVWTYLGTSYMDHKTYKNNDTASPKRSFTKTEKNEGIEMKNFERWLYQRNADGYTTVPAVQIQQSIKMWMVFEDKYYDYIARKGAKIGFDIDDRWLMNDRLAIKVTYFDEGEGNLVLKTNTGEQQHQVALTDDGELKTTTFIVSKIQANSMDHNFDFTLEADQEGNELVVSMVRAVKLKDYIFEDGEIKGYNGPSGAVEIPSSIDGMPVISIGENAFNNLEITNVTLPATLTTIKDGAFYGNQLTAVEIPSSVQFIGEGAFAGNLLTSIELPETTIDNKTTDVWQGGDGNLFTQKTSNLNIAYEAIEKAENTVLISIEFVNGTGGLKVEGNTNEAIYSELGSVSFYVEKGSTVTLTPIVDNLPENLEAPSFVIENITEVVIKQFDFDTYLVEKEQSFNITYEVDGGEHSNVSSYSNTDATIILSDAVKEGYLFEGWYSDAGFEQEVTEIVSGTEGHLTFYAKYSLIFYTINYEADGGEHSNITSYSIEDATIILTDAVKEDYLFEGWYSDADFEQEVTEITGSTTGDLTFYAKWKENQVTAIDTISEKIQVYPNPVTAQFKLNSVIDQLTIFNINGVEVKHFNQSQSYYDVSDLAYGVYYVVIILNGQKITKKLIISN</sequence>
<protein>
    <submittedName>
        <fullName evidence="3">Leucine-rich repeat protein</fullName>
    </submittedName>
</protein>
<comment type="subcellular location">
    <subcellularLocation>
        <location evidence="1">Cell envelope</location>
    </subcellularLocation>
</comment>
<organism evidence="3 4">
    <name type="scientific">Flammeovirga aprica JL-4</name>
    <dbReference type="NCBI Taxonomy" id="694437"/>
    <lineage>
        <taxon>Bacteria</taxon>
        <taxon>Pseudomonadati</taxon>
        <taxon>Bacteroidota</taxon>
        <taxon>Cytophagia</taxon>
        <taxon>Cytophagales</taxon>
        <taxon>Flammeovirgaceae</taxon>
        <taxon>Flammeovirga</taxon>
    </lineage>
</organism>
<dbReference type="Proteomes" id="UP000576082">
    <property type="component" value="Unassembled WGS sequence"/>
</dbReference>
<evidence type="ECO:0000313" key="3">
    <source>
        <dbReference type="EMBL" id="NME72048.1"/>
    </source>
</evidence>
<dbReference type="AlphaFoldDB" id="A0A7X9S0A9"/>
<dbReference type="InterPro" id="IPR026906">
    <property type="entry name" value="LRR_5"/>
</dbReference>
<dbReference type="Gene3D" id="2.60.40.4270">
    <property type="entry name" value="Listeria-Bacteroides repeat domain"/>
    <property type="match status" value="2"/>
</dbReference>
<keyword evidence="4" id="KW-1185">Reference proteome</keyword>
<dbReference type="Gene3D" id="3.20.20.80">
    <property type="entry name" value="Glycosidases"/>
    <property type="match status" value="1"/>
</dbReference>
<dbReference type="RefSeq" id="WP_169660245.1">
    <property type="nucleotide sequence ID" value="NZ_JABANE010000130.1"/>
</dbReference>
<accession>A0A7X9S0A9</accession>
<dbReference type="InterPro" id="IPR013378">
    <property type="entry name" value="InlB-like_B-rpt"/>
</dbReference>